<dbReference type="Gene3D" id="3.80.10.10">
    <property type="entry name" value="Ribonuclease Inhibitor"/>
    <property type="match status" value="1"/>
</dbReference>
<feature type="signal peptide" evidence="5">
    <location>
        <begin position="1"/>
        <end position="39"/>
    </location>
</feature>
<feature type="region of interest" description="Disordered" evidence="3">
    <location>
        <begin position="372"/>
        <end position="391"/>
    </location>
</feature>
<keyword evidence="5" id="KW-0732">Signal</keyword>
<organism evidence="7 8">
    <name type="scientific">Pythium oligandrum</name>
    <name type="common">Mycoparasitic fungus</name>
    <dbReference type="NCBI Taxonomy" id="41045"/>
    <lineage>
        <taxon>Eukaryota</taxon>
        <taxon>Sar</taxon>
        <taxon>Stramenopiles</taxon>
        <taxon>Oomycota</taxon>
        <taxon>Peronosporomycetes</taxon>
        <taxon>Pythiales</taxon>
        <taxon>Pythiaceae</taxon>
        <taxon>Pythium</taxon>
    </lineage>
</organism>
<keyword evidence="4" id="KW-1133">Transmembrane helix</keyword>
<comment type="caution">
    <text evidence="7">The sequence shown here is derived from an EMBL/GenBank/DDBJ whole genome shotgun (WGS) entry which is preliminary data.</text>
</comment>
<dbReference type="PROSITE" id="PS50011">
    <property type="entry name" value="PROTEIN_KINASE_DOM"/>
    <property type="match status" value="1"/>
</dbReference>
<dbReference type="Proteomes" id="UP000794436">
    <property type="component" value="Unassembled WGS sequence"/>
</dbReference>
<evidence type="ECO:0000259" key="6">
    <source>
        <dbReference type="PROSITE" id="PS50011"/>
    </source>
</evidence>
<dbReference type="SMART" id="SM00220">
    <property type="entry name" value="S_TKc"/>
    <property type="match status" value="1"/>
</dbReference>
<dbReference type="PROSITE" id="PS51450">
    <property type="entry name" value="LRR"/>
    <property type="match status" value="1"/>
</dbReference>
<proteinExistence type="predicted"/>
<name>A0A8K1CTY2_PYTOL</name>
<feature type="transmembrane region" description="Helical" evidence="4">
    <location>
        <begin position="395"/>
        <end position="419"/>
    </location>
</feature>
<keyword evidence="1" id="KW-0433">Leucine-rich repeat</keyword>
<keyword evidence="4" id="KW-0812">Transmembrane</keyword>
<evidence type="ECO:0000256" key="5">
    <source>
        <dbReference type="SAM" id="SignalP"/>
    </source>
</evidence>
<feature type="chain" id="PRO_5035475139" description="Protein kinase domain-containing protein" evidence="5">
    <location>
        <begin position="40"/>
        <end position="744"/>
    </location>
</feature>
<dbReference type="InterPro" id="IPR008271">
    <property type="entry name" value="Ser/Thr_kinase_AS"/>
</dbReference>
<evidence type="ECO:0000256" key="1">
    <source>
        <dbReference type="ARBA" id="ARBA00022614"/>
    </source>
</evidence>
<reference evidence="7" key="1">
    <citation type="submission" date="2019-03" db="EMBL/GenBank/DDBJ databases">
        <title>Long read genome sequence of the mycoparasitic Pythium oligandrum ATCC 38472 isolated from sugarbeet rhizosphere.</title>
        <authorList>
            <person name="Gaulin E."/>
        </authorList>
    </citation>
    <scope>NUCLEOTIDE SEQUENCE</scope>
    <source>
        <strain evidence="7">ATCC 38472_TT</strain>
    </source>
</reference>
<dbReference type="GO" id="GO:0005524">
    <property type="term" value="F:ATP binding"/>
    <property type="evidence" value="ECO:0007669"/>
    <property type="project" value="InterPro"/>
</dbReference>
<dbReference type="InterPro" id="IPR011009">
    <property type="entry name" value="Kinase-like_dom_sf"/>
</dbReference>
<dbReference type="InterPro" id="IPR001611">
    <property type="entry name" value="Leu-rich_rpt"/>
</dbReference>
<dbReference type="InterPro" id="IPR032675">
    <property type="entry name" value="LRR_dom_sf"/>
</dbReference>
<dbReference type="PANTHER" id="PTHR44329:SF214">
    <property type="entry name" value="PROTEIN KINASE DOMAIN-CONTAINING PROTEIN"/>
    <property type="match status" value="1"/>
</dbReference>
<dbReference type="SUPFAM" id="SSF56112">
    <property type="entry name" value="Protein kinase-like (PK-like)"/>
    <property type="match status" value="1"/>
</dbReference>
<accession>A0A8K1CTY2</accession>
<keyword evidence="8" id="KW-1185">Reference proteome</keyword>
<dbReference type="AlphaFoldDB" id="A0A8K1CTY2"/>
<keyword evidence="2" id="KW-0677">Repeat</keyword>
<dbReference type="EMBL" id="SPLM01000001">
    <property type="protein sequence ID" value="TMW69489.1"/>
    <property type="molecule type" value="Genomic_DNA"/>
</dbReference>
<dbReference type="OrthoDB" id="4062651at2759"/>
<protein>
    <recommendedName>
        <fullName evidence="6">Protein kinase domain-containing protein</fullName>
    </recommendedName>
</protein>
<dbReference type="GO" id="GO:0004674">
    <property type="term" value="F:protein serine/threonine kinase activity"/>
    <property type="evidence" value="ECO:0007669"/>
    <property type="project" value="TreeGrafter"/>
</dbReference>
<feature type="domain" description="Protein kinase" evidence="6">
    <location>
        <begin position="469"/>
        <end position="742"/>
    </location>
</feature>
<dbReference type="InterPro" id="IPR051681">
    <property type="entry name" value="Ser/Thr_Kinases-Pseudokinases"/>
</dbReference>
<sequence length="744" mass="82060">MMEQSAFHQRRKMWASGHARALAALVCIALCGTRAVVHADCPLKTSALTSECGDTCFEGRPCFAYAANANTSSCVESDLTTCRENEDSECSYACFKYSPNDLVEKNGIDYTALTFLIPFGNYESKWEQKWNETEKENVKKTLSEDDTGMFPSMSNEVLKNIDKLSFLPSMKSLTIAGGSSVQGIRGKVADVTLATSFLDGQTNLKSVTLANLQLAQIPPTSFPPQLANITLTNCVLNQFPEDLLSMTDLHSMDLSQNYLKAYPAKFSFTKLEVLNMSRNTLESFDGSFPSLTVLDLSNNIFSSIPTAVFNLTKLKTLDLRNNSFTDLTLSQSQFEFLSNLSTLSVDSLGSSSCDAKYQKTLGGVQICLEGGSDNSNNNNNNSNTNQESSDSSSNAGLIGGIIGGIGGGIVVALIVLFVLRRRRGLNDKLSGTGNTSNQNTSAVQTTGRESASIWQDQELQSLKVNPDEIEDVRKLGAGAFCVVYLVKYRQTRLAASKRLKRDEIDFKNTQRFIDEIKLVSRLDHPRIVSLIGVSWTIESDLQALFEYMESGDLRMYVESPATGRQWSREKVQIAMDIVEALVYVHSFTPALVHRDLKSRNVLLDGEARAKLSDFGIARFRSEVNTMTTGVGTGRWLAPEVIAGSSDYDQSSDMFAFGVVLSELDTHDLPYEDIRGPSGNRVADVALLQMVAAGKIIPTFSQQCPPDIHRLALRCLAFERRDRPTAVEVAYALRTIMREESFLRY</sequence>
<evidence type="ECO:0000256" key="2">
    <source>
        <dbReference type="ARBA" id="ARBA00022737"/>
    </source>
</evidence>
<evidence type="ECO:0000313" key="8">
    <source>
        <dbReference type="Proteomes" id="UP000794436"/>
    </source>
</evidence>
<feature type="region of interest" description="Disordered" evidence="3">
    <location>
        <begin position="428"/>
        <end position="447"/>
    </location>
</feature>
<keyword evidence="4" id="KW-0472">Membrane</keyword>
<feature type="compositionally biased region" description="Polar residues" evidence="3">
    <location>
        <begin position="429"/>
        <end position="447"/>
    </location>
</feature>
<dbReference type="SUPFAM" id="SSF52058">
    <property type="entry name" value="L domain-like"/>
    <property type="match status" value="1"/>
</dbReference>
<dbReference type="Pfam" id="PF13855">
    <property type="entry name" value="LRR_8"/>
    <property type="match status" value="1"/>
</dbReference>
<dbReference type="PANTHER" id="PTHR44329">
    <property type="entry name" value="SERINE/THREONINE-PROTEIN KINASE TNNI3K-RELATED"/>
    <property type="match status" value="1"/>
</dbReference>
<evidence type="ECO:0000256" key="4">
    <source>
        <dbReference type="SAM" id="Phobius"/>
    </source>
</evidence>
<dbReference type="InterPro" id="IPR000719">
    <property type="entry name" value="Prot_kinase_dom"/>
</dbReference>
<evidence type="ECO:0000256" key="3">
    <source>
        <dbReference type="SAM" id="MobiDB-lite"/>
    </source>
</evidence>
<dbReference type="PROSITE" id="PS00108">
    <property type="entry name" value="PROTEIN_KINASE_ST"/>
    <property type="match status" value="1"/>
</dbReference>
<gene>
    <name evidence="7" type="ORF">Poli38472_001645</name>
</gene>
<evidence type="ECO:0000313" key="7">
    <source>
        <dbReference type="EMBL" id="TMW69489.1"/>
    </source>
</evidence>
<dbReference type="Pfam" id="PF00069">
    <property type="entry name" value="Pkinase"/>
    <property type="match status" value="1"/>
</dbReference>
<dbReference type="Gene3D" id="1.10.510.10">
    <property type="entry name" value="Transferase(Phosphotransferase) domain 1"/>
    <property type="match status" value="1"/>
</dbReference>